<evidence type="ECO:0000256" key="7">
    <source>
        <dbReference type="ARBA" id="ARBA00023180"/>
    </source>
</evidence>
<dbReference type="PANTHER" id="PTHR23037">
    <property type="entry name" value="CYTOKINE RECEPTOR"/>
    <property type="match status" value="1"/>
</dbReference>
<organism evidence="11 12">
    <name type="scientific">Chrysochloris asiatica</name>
    <name type="common">Cape golden mole</name>
    <dbReference type="NCBI Taxonomy" id="185453"/>
    <lineage>
        <taxon>Eukaryota</taxon>
        <taxon>Metazoa</taxon>
        <taxon>Chordata</taxon>
        <taxon>Craniata</taxon>
        <taxon>Vertebrata</taxon>
        <taxon>Euteleostomi</taxon>
        <taxon>Mammalia</taxon>
        <taxon>Eutheria</taxon>
        <taxon>Afrotheria</taxon>
        <taxon>Chrysochloridae</taxon>
        <taxon>Chrysochlorinae</taxon>
        <taxon>Chrysochloris</taxon>
    </lineage>
</organism>
<feature type="domain" description="Type I cytokine receptor cytokine-binding" evidence="10">
    <location>
        <begin position="3"/>
        <end position="81"/>
    </location>
</feature>
<evidence type="ECO:0000256" key="3">
    <source>
        <dbReference type="ARBA" id="ARBA00022729"/>
    </source>
</evidence>
<evidence type="ECO:0000256" key="9">
    <source>
        <dbReference type="SAM" id="Phobius"/>
    </source>
</evidence>
<evidence type="ECO:0000256" key="5">
    <source>
        <dbReference type="ARBA" id="ARBA00023136"/>
    </source>
</evidence>
<keyword evidence="2 9" id="KW-0812">Transmembrane</keyword>
<dbReference type="InterPro" id="IPR015321">
    <property type="entry name" value="TypeI_recpt_CBD"/>
</dbReference>
<dbReference type="InterPro" id="IPR013783">
    <property type="entry name" value="Ig-like_fold"/>
</dbReference>
<evidence type="ECO:0000256" key="4">
    <source>
        <dbReference type="ARBA" id="ARBA00022989"/>
    </source>
</evidence>
<reference evidence="12" key="1">
    <citation type="submission" date="2025-08" db="UniProtKB">
        <authorList>
            <consortium name="RefSeq"/>
        </authorList>
    </citation>
    <scope>IDENTIFICATION</scope>
    <source>
        <tissue evidence="12">Spleen</tissue>
    </source>
</reference>
<dbReference type="GO" id="GO:0004896">
    <property type="term" value="F:cytokine receptor activity"/>
    <property type="evidence" value="ECO:0007669"/>
    <property type="project" value="TreeGrafter"/>
</dbReference>
<evidence type="ECO:0000256" key="6">
    <source>
        <dbReference type="ARBA" id="ARBA00023170"/>
    </source>
</evidence>
<evidence type="ECO:0000259" key="10">
    <source>
        <dbReference type="Pfam" id="PF09240"/>
    </source>
</evidence>
<proteinExistence type="predicted"/>
<keyword evidence="3" id="KW-0732">Signal</keyword>
<evidence type="ECO:0000313" key="11">
    <source>
        <dbReference type="Proteomes" id="UP000504623"/>
    </source>
</evidence>
<feature type="domain" description="Type I cytokine receptor cytokine-binding" evidence="10">
    <location>
        <begin position="309"/>
        <end position="397"/>
    </location>
</feature>
<feature type="region of interest" description="Disordered" evidence="8">
    <location>
        <begin position="439"/>
        <end position="484"/>
    </location>
</feature>
<dbReference type="Proteomes" id="UP000504623">
    <property type="component" value="Unplaced"/>
</dbReference>
<gene>
    <name evidence="12" type="primary">CSF2RA</name>
</gene>
<keyword evidence="11" id="KW-1185">Reference proteome</keyword>
<dbReference type="InterPro" id="IPR036116">
    <property type="entry name" value="FN3_sf"/>
</dbReference>
<dbReference type="Gene3D" id="2.60.40.10">
    <property type="entry name" value="Immunoglobulins"/>
    <property type="match status" value="3"/>
</dbReference>
<keyword evidence="7" id="KW-0325">Glycoprotein</keyword>
<feature type="compositionally biased region" description="Basic and acidic residues" evidence="8">
    <location>
        <begin position="475"/>
        <end position="484"/>
    </location>
</feature>
<evidence type="ECO:0000256" key="8">
    <source>
        <dbReference type="SAM" id="MobiDB-lite"/>
    </source>
</evidence>
<dbReference type="GO" id="GO:0009897">
    <property type="term" value="C:external side of plasma membrane"/>
    <property type="evidence" value="ECO:0007669"/>
    <property type="project" value="TreeGrafter"/>
</dbReference>
<dbReference type="PANTHER" id="PTHR23037:SF46">
    <property type="entry name" value="INTERLEUKIN 5 RECEPTOR SUBUNIT ALPHA"/>
    <property type="match status" value="1"/>
</dbReference>
<dbReference type="OrthoDB" id="9832817at2759"/>
<comment type="subcellular location">
    <subcellularLocation>
        <location evidence="1">Membrane</location>
        <topology evidence="1">Single-pass type I membrane protein</topology>
    </subcellularLocation>
</comment>
<dbReference type="RefSeq" id="XP_006876325.1">
    <property type="nucleotide sequence ID" value="XM_006876263.1"/>
</dbReference>
<dbReference type="AlphaFoldDB" id="A0A9B0UBS0"/>
<dbReference type="CTD" id="1438"/>
<keyword evidence="6 12" id="KW-0675">Receptor</keyword>
<dbReference type="SUPFAM" id="SSF49265">
    <property type="entry name" value="Fibronectin type III"/>
    <property type="match status" value="3"/>
</dbReference>
<protein>
    <submittedName>
        <fullName evidence="12">Granulocyte-macrophage colony-stimulating factor receptor subunit alpha</fullName>
    </submittedName>
</protein>
<name>A0A9B0UBS0_CHRAS</name>
<dbReference type="GeneID" id="102824196"/>
<accession>A0A9B0UBS0</accession>
<evidence type="ECO:0000256" key="1">
    <source>
        <dbReference type="ARBA" id="ARBA00004479"/>
    </source>
</evidence>
<dbReference type="Pfam" id="PF09240">
    <property type="entry name" value="IL6Ra-bind"/>
    <property type="match status" value="2"/>
</dbReference>
<keyword evidence="4 9" id="KW-1133">Transmembrane helix</keyword>
<keyword evidence="5 9" id="KW-0472">Membrane</keyword>
<feature type="transmembrane region" description="Helical" evidence="9">
    <location>
        <begin position="186"/>
        <end position="207"/>
    </location>
</feature>
<evidence type="ECO:0000256" key="2">
    <source>
        <dbReference type="ARBA" id="ARBA00022692"/>
    </source>
</evidence>
<sequence>MDSDFMNCSWTRGREAPDDVQYFFYIRDVKGEVERECPHYIKDSGTHVGCYVEDLTGIPFDIYFLVNGTSQAVGIPFFDKISSQFEMMRYSPPVNITATCNHTHCLLTWERPRTQHHMSVWEQKYELDIQQKIFVSGGWGNKHNFPINPRARYTVRIRSGKSRMSTWGPWSEPVVFGFDNQGVSPAYVYVLVVLGTVLGTLVIGFLCKRFLVIQSLFPRIPKIKDKLSDSQQTNLQINWGALMPTAGKAENEEVLKIQEDDSTQYYCWFPNIKLQHGAEITINVTSDGNEYNKILKLDNPGNANTSARNLSCVIYNINFMNCSWLPGPAAPANVKYHLNVWTRLEDGDDITECPHYIYDQAGINVGCHFEQLSELRGTQFFFLLNGTSEEMSIPFREFFPFALSNIGIVNVKTGFDSVMFEVRLESPRLHTTSIQEVAPSAHVHLDPGGRPPGGDLYERDSSDHSSCGGGGHSHPGPDDAPHKIPWEEVHSYIDIQEPEFVIVEEME</sequence>
<evidence type="ECO:0000313" key="12">
    <source>
        <dbReference type="RefSeq" id="XP_006876325.1"/>
    </source>
</evidence>